<comment type="caution">
    <text evidence="2">The sequence shown here is derived from an EMBL/GenBank/DDBJ whole genome shotgun (WGS) entry which is preliminary data.</text>
</comment>
<dbReference type="InterPro" id="IPR013783">
    <property type="entry name" value="Ig-like_fold"/>
</dbReference>
<sequence length="782" mass="85856">MGCEKKYELDLSLALSTEEIHLEATEGKTKIMIYADGPWQVAVKEETDWLTLNTKSGTGNGDILFSYSRNFGIARKATLLITKGSEQKELVIIQSGQNAAFRFSKSKYTVTRNPFHITLPIVNDLQSNINRILVEYLYDDETSEKWVTNAALTENGFEFDLLENNYNRTRTVRIYLTVFDAYDKEYTVYADVDQTTTNPTLTQKTTESYLTRRPKMDTVIVRGNVSALFPEFEKTVSYENGSGWIENVELTNDSLLIIAVRANESGQQRVANVNLKLVNKGVTYVDLTHKVIQTAQDYDFIDFDALKAMIPGPTGEIRISAPLKVIQGIVVGDAGNNNMDLNPNTAFNAIDFTESLKTNYIQTEDGTSGFRLKFGTQAANILSRFTRASIMVDGLTLVKEANPTRYTIKGLTSGNIVQVENVAPTDYTIRSKYIGELVDEDVHTYLKLKETTIAIPYGAFTNINMGYARTTSWNTQGAGANVAYLDAIPTSIYDQQGSSIKMIVNTANSWSRDQLPKGVGDLAGIIVHNKIIRYGAGAGEIGRYSIRPVNKADVQLYNNNTFEKLVEWRYFNPDNLSAGGTLNGNGTSGYLPAVGQGTILPSTGVNASLGANPLYHSDPNSKAVPSSAFQFNQKWWDGSKNAPEAMIIKFSTKNIASAKTMILNFNIGGGSGTAATLHVPVYWHVKYSTDGVNYAVVPNSDFSVRPLAGWGLNHNFTALGLNPYSIKLPNSLLGQDNVYLRIEPKSNICAVDSPNGGEGGTVSASHGAVNVRFGVVAINYIQ</sequence>
<feature type="domain" description="BACON" evidence="1">
    <location>
        <begin position="44"/>
        <end position="94"/>
    </location>
</feature>
<dbReference type="EMBL" id="BAABGR010000014">
    <property type="protein sequence ID" value="GAA4514684.1"/>
    <property type="molecule type" value="Genomic_DNA"/>
</dbReference>
<evidence type="ECO:0000313" key="3">
    <source>
        <dbReference type="Proteomes" id="UP001500394"/>
    </source>
</evidence>
<dbReference type="Gene3D" id="2.60.40.10">
    <property type="entry name" value="Immunoglobulins"/>
    <property type="match status" value="1"/>
</dbReference>
<dbReference type="CDD" id="cd14948">
    <property type="entry name" value="BACON"/>
    <property type="match status" value="1"/>
</dbReference>
<reference evidence="3" key="1">
    <citation type="journal article" date="2019" name="Int. J. Syst. Evol. Microbiol.">
        <title>The Global Catalogue of Microorganisms (GCM) 10K type strain sequencing project: providing services to taxonomists for standard genome sequencing and annotation.</title>
        <authorList>
            <consortium name="The Broad Institute Genomics Platform"/>
            <consortium name="The Broad Institute Genome Sequencing Center for Infectious Disease"/>
            <person name="Wu L."/>
            <person name="Ma J."/>
        </authorList>
    </citation>
    <scope>NUCLEOTIDE SEQUENCE [LARGE SCALE GENOMIC DNA]</scope>
    <source>
        <strain evidence="3">JCM 17858</strain>
    </source>
</reference>
<proteinExistence type="predicted"/>
<dbReference type="Proteomes" id="UP001500394">
    <property type="component" value="Unassembled WGS sequence"/>
</dbReference>
<evidence type="ECO:0000259" key="1">
    <source>
        <dbReference type="Pfam" id="PF13004"/>
    </source>
</evidence>
<name>A0ABP8R0Y4_9SPHI</name>
<protein>
    <recommendedName>
        <fullName evidence="1">BACON domain-containing protein</fullName>
    </recommendedName>
</protein>
<gene>
    <name evidence="2" type="ORF">GCM10023173_11530</name>
</gene>
<dbReference type="Pfam" id="PF13004">
    <property type="entry name" value="BACON"/>
    <property type="match status" value="1"/>
</dbReference>
<keyword evidence="3" id="KW-1185">Reference proteome</keyword>
<evidence type="ECO:0000313" key="2">
    <source>
        <dbReference type="EMBL" id="GAA4514684.1"/>
    </source>
</evidence>
<dbReference type="InterPro" id="IPR024361">
    <property type="entry name" value="BACON"/>
</dbReference>
<organism evidence="2 3">
    <name type="scientific">Sphingobacterium thermophilum</name>
    <dbReference type="NCBI Taxonomy" id="768534"/>
    <lineage>
        <taxon>Bacteria</taxon>
        <taxon>Pseudomonadati</taxon>
        <taxon>Bacteroidota</taxon>
        <taxon>Sphingobacteriia</taxon>
        <taxon>Sphingobacteriales</taxon>
        <taxon>Sphingobacteriaceae</taxon>
        <taxon>Sphingobacterium</taxon>
    </lineage>
</organism>
<accession>A0ABP8R0Y4</accession>